<keyword evidence="3" id="KW-0413">Isomerase</keyword>
<comment type="caution">
    <text evidence="3">The sequence shown here is derived from an EMBL/GenBank/DDBJ whole genome shotgun (WGS) entry which is preliminary data.</text>
</comment>
<dbReference type="NCBIfam" id="NF007967">
    <property type="entry name" value="PRK10691.1"/>
    <property type="match status" value="1"/>
</dbReference>
<dbReference type="InterPro" id="IPR036663">
    <property type="entry name" value="Fumarylacetoacetase_C_sf"/>
</dbReference>
<keyword evidence="3" id="KW-0378">Hydrolase</keyword>
<dbReference type="Gene3D" id="3.90.850.10">
    <property type="entry name" value="Fumarylacetoacetase-like, C-terminal domain"/>
    <property type="match status" value="1"/>
</dbReference>
<reference evidence="4" key="1">
    <citation type="journal article" date="2017" name="Proc. Natl. Acad. Sci. U.S.A.">
        <title>Simulation of Deepwater Horizon oil plume reveals substrate specialization within a complex community of hydrocarbon degraders.</title>
        <authorList>
            <person name="Hu P."/>
            <person name="Dubinsky E.A."/>
            <person name="Probst A.J."/>
            <person name="Wang J."/>
            <person name="Sieber C.M.K."/>
            <person name="Tom L.M."/>
            <person name="Gardinali P."/>
            <person name="Banfield J.F."/>
            <person name="Atlas R.M."/>
            <person name="Andersen G.L."/>
        </authorList>
    </citation>
    <scope>NUCLEOTIDE SEQUENCE [LARGE SCALE GENOMIC DNA]</scope>
</reference>
<evidence type="ECO:0000259" key="2">
    <source>
        <dbReference type="Pfam" id="PF01557"/>
    </source>
</evidence>
<keyword evidence="1" id="KW-0479">Metal-binding</keyword>
<organism evidence="3 4">
    <name type="scientific">Oleispira antarctica</name>
    <dbReference type="NCBI Taxonomy" id="188908"/>
    <lineage>
        <taxon>Bacteria</taxon>
        <taxon>Pseudomonadati</taxon>
        <taxon>Pseudomonadota</taxon>
        <taxon>Gammaproteobacteria</taxon>
        <taxon>Oceanospirillales</taxon>
        <taxon>Oceanospirillaceae</taxon>
        <taxon>Oleispira</taxon>
    </lineage>
</organism>
<dbReference type="EMBL" id="MABE01000180">
    <property type="protein sequence ID" value="OUS40998.1"/>
    <property type="molecule type" value="Genomic_DNA"/>
</dbReference>
<dbReference type="Proteomes" id="UP000227088">
    <property type="component" value="Unassembled WGS sequence"/>
</dbReference>
<dbReference type="PANTHER" id="PTHR11820">
    <property type="entry name" value="ACYLPYRUVASE"/>
    <property type="match status" value="1"/>
</dbReference>
<evidence type="ECO:0000313" key="4">
    <source>
        <dbReference type="Proteomes" id="UP000227088"/>
    </source>
</evidence>
<feature type="domain" description="Fumarylacetoacetase-like C-terminal" evidence="2">
    <location>
        <begin position="24"/>
        <end position="217"/>
    </location>
</feature>
<dbReference type="InterPro" id="IPR011234">
    <property type="entry name" value="Fumarylacetoacetase-like_C"/>
</dbReference>
<proteinExistence type="predicted"/>
<dbReference type="Pfam" id="PF01557">
    <property type="entry name" value="FAA_hydrolase"/>
    <property type="match status" value="1"/>
</dbReference>
<dbReference type="GO" id="GO:0018773">
    <property type="term" value="F:acetylpyruvate hydrolase activity"/>
    <property type="evidence" value="ECO:0007669"/>
    <property type="project" value="TreeGrafter"/>
</dbReference>
<sequence>MVFQDFTIVQLTLDQQLFPHALGKIVCVGRNYAAHAKELNNPIPSEPILFIKPASSAIAASPEFSIPQDQGSVHHELEIAILIGQTLKSASEGQVAEGIAGIGLGLDLTLRDVQAKLKEKGHPWERAKSFDGACPLTAFISKGKFSAEDWQNIELRLVKNDQLQQQGSSADMLFPILPLIAHMSEHFSLQPGDVVLTGTPAGVGPLESGDNLSCTLSLANEVVLTSGSTVV</sequence>
<dbReference type="SUPFAM" id="SSF56529">
    <property type="entry name" value="FAH"/>
    <property type="match status" value="1"/>
</dbReference>
<accession>A0A1Y5HUK7</accession>
<dbReference type="PANTHER" id="PTHR11820:SF7">
    <property type="entry name" value="ACYLPYRUVASE FAHD1, MITOCHONDRIAL"/>
    <property type="match status" value="1"/>
</dbReference>
<protein>
    <submittedName>
        <fullName evidence="3">Isomerase/hydrolase</fullName>
    </submittedName>
</protein>
<evidence type="ECO:0000256" key="1">
    <source>
        <dbReference type="ARBA" id="ARBA00022723"/>
    </source>
</evidence>
<dbReference type="GO" id="GO:0016853">
    <property type="term" value="F:isomerase activity"/>
    <property type="evidence" value="ECO:0007669"/>
    <property type="project" value="UniProtKB-KW"/>
</dbReference>
<gene>
    <name evidence="3" type="ORF">A9R00_03175</name>
</gene>
<dbReference type="GO" id="GO:0046872">
    <property type="term" value="F:metal ion binding"/>
    <property type="evidence" value="ECO:0007669"/>
    <property type="project" value="UniProtKB-KW"/>
</dbReference>
<name>A0A1Y5HUK7_OLEAN</name>
<evidence type="ECO:0000313" key="3">
    <source>
        <dbReference type="EMBL" id="OUS40998.1"/>
    </source>
</evidence>
<dbReference type="AlphaFoldDB" id="A0A1Y5HUK7"/>